<keyword evidence="4" id="KW-0808">Transferase</keyword>
<organism evidence="4 5">
    <name type="scientific">Corynebacterium propinquum</name>
    <dbReference type="NCBI Taxonomy" id="43769"/>
    <lineage>
        <taxon>Bacteria</taxon>
        <taxon>Bacillati</taxon>
        <taxon>Actinomycetota</taxon>
        <taxon>Actinomycetes</taxon>
        <taxon>Mycobacteriales</taxon>
        <taxon>Corynebacteriaceae</taxon>
        <taxon>Corynebacterium</taxon>
    </lineage>
</organism>
<keyword evidence="2" id="KW-0472">Membrane</keyword>
<dbReference type="Gene3D" id="3.30.565.10">
    <property type="entry name" value="Histidine kinase-like ATPase, C-terminal domain"/>
    <property type="match status" value="1"/>
</dbReference>
<comment type="caution">
    <text evidence="4">The sequence shown here is derived from an EMBL/GenBank/DDBJ whole genome shotgun (WGS) entry which is preliminary data.</text>
</comment>
<keyword evidence="2" id="KW-1133">Transmembrane helix</keyword>
<keyword evidence="2" id="KW-0812">Transmembrane</keyword>
<dbReference type="Proteomes" id="UP001243856">
    <property type="component" value="Unassembled WGS sequence"/>
</dbReference>
<feature type="compositionally biased region" description="Polar residues" evidence="1">
    <location>
        <begin position="379"/>
        <end position="390"/>
    </location>
</feature>
<dbReference type="SUPFAM" id="SSF55874">
    <property type="entry name" value="ATPase domain of HSP90 chaperone/DNA topoisomerase II/histidine kinase"/>
    <property type="match status" value="1"/>
</dbReference>
<feature type="transmembrane region" description="Helical" evidence="2">
    <location>
        <begin position="5"/>
        <end position="26"/>
    </location>
</feature>
<keyword evidence="5" id="KW-1185">Reference proteome</keyword>
<feature type="transmembrane region" description="Helical" evidence="2">
    <location>
        <begin position="117"/>
        <end position="141"/>
    </location>
</feature>
<dbReference type="Gene3D" id="1.20.5.1930">
    <property type="match status" value="1"/>
</dbReference>
<dbReference type="InterPro" id="IPR011712">
    <property type="entry name" value="Sig_transdc_His_kin_sub3_dim/P"/>
</dbReference>
<feature type="transmembrane region" description="Helical" evidence="2">
    <location>
        <begin position="93"/>
        <end position="110"/>
    </location>
</feature>
<evidence type="ECO:0000259" key="3">
    <source>
        <dbReference type="Pfam" id="PF07730"/>
    </source>
</evidence>
<evidence type="ECO:0000256" key="1">
    <source>
        <dbReference type="SAM" id="MobiDB-lite"/>
    </source>
</evidence>
<evidence type="ECO:0000256" key="2">
    <source>
        <dbReference type="SAM" id="Phobius"/>
    </source>
</evidence>
<feature type="region of interest" description="Disordered" evidence="1">
    <location>
        <begin position="366"/>
        <end position="390"/>
    </location>
</feature>
<reference evidence="4 5" key="1">
    <citation type="submission" date="2023-05" db="EMBL/GenBank/DDBJ databases">
        <title>Metabolic capabilities are highly conserved among human nasal-associated Corynebacterium species in pangenomic analyses.</title>
        <authorList>
            <person name="Tran T.H."/>
            <person name="Roberts A.Q."/>
            <person name="Escapa I.F."/>
            <person name="Gao W."/>
            <person name="Conlan S."/>
            <person name="Kong H."/>
            <person name="Segre J.A."/>
            <person name="Kelly M.S."/>
            <person name="Lemon K.P."/>
        </authorList>
    </citation>
    <scope>NUCLEOTIDE SEQUENCE [LARGE SCALE GENOMIC DNA]</scope>
    <source>
        <strain evidence="4 5">KPL2811</strain>
    </source>
</reference>
<dbReference type="EMBL" id="JASNVK010000006">
    <property type="protein sequence ID" value="MDK4300563.1"/>
    <property type="molecule type" value="Genomic_DNA"/>
</dbReference>
<dbReference type="RefSeq" id="WP_284571948.1">
    <property type="nucleotide sequence ID" value="NZ_JASNUH010000005.1"/>
</dbReference>
<evidence type="ECO:0000313" key="4">
    <source>
        <dbReference type="EMBL" id="MDK4300563.1"/>
    </source>
</evidence>
<feature type="compositionally biased region" description="Basic and acidic residues" evidence="1">
    <location>
        <begin position="366"/>
        <end position="375"/>
    </location>
</feature>
<evidence type="ECO:0000313" key="5">
    <source>
        <dbReference type="Proteomes" id="UP001243856"/>
    </source>
</evidence>
<accession>A0ABT7G1F3</accession>
<dbReference type="InterPro" id="IPR036890">
    <property type="entry name" value="HATPase_C_sf"/>
</dbReference>
<dbReference type="Pfam" id="PF07730">
    <property type="entry name" value="HisKA_3"/>
    <property type="match status" value="1"/>
</dbReference>
<protein>
    <submittedName>
        <fullName evidence="4">Histidine kinase</fullName>
    </submittedName>
</protein>
<feature type="transmembrane region" description="Helical" evidence="2">
    <location>
        <begin position="60"/>
        <end position="87"/>
    </location>
</feature>
<dbReference type="GO" id="GO:0016301">
    <property type="term" value="F:kinase activity"/>
    <property type="evidence" value="ECO:0007669"/>
    <property type="project" value="UniProtKB-KW"/>
</dbReference>
<sequence length="390" mass="43071">MRYKLIPVTAWYFTLAILTLTVFVSAAADSSLAEITIVLASLCAVIAVPRTPAISALTMVFITVAISLFNDLGSIITPVSIGIVAGVLGYKGYPRWGIAYALVILIFATVDLENKKIVFEALMGSALLAIFLFAPLIGGYIHGARERNHEAERVRFEAALQRHRRATIHSLHDSVASTLTSSILRAESLALEPDISPNIKENIQFISQENRKAITQIRELIQVLHSENMECTSLQVDTTFEEQLNEFETLLRSHNFNVETANGELSREVIASVPVLTMPVMRELAANIIKYGVSGSRVYVDITVSEKSLFVEVRSTIGAAQSPTYLSTGLGLKEIQKEMKLHDGEFTWGSQGNEWFSHWTIPRKEKSRGAHKSEKSIVYNASPSVPATHR</sequence>
<feature type="domain" description="Signal transduction histidine kinase subgroup 3 dimerisation and phosphoacceptor" evidence="3">
    <location>
        <begin position="171"/>
        <end position="226"/>
    </location>
</feature>
<proteinExistence type="predicted"/>
<name>A0ABT7G1F3_9CORY</name>
<keyword evidence="4" id="KW-0418">Kinase</keyword>
<feature type="transmembrane region" description="Helical" evidence="2">
    <location>
        <begin position="32"/>
        <end position="48"/>
    </location>
</feature>
<gene>
    <name evidence="4" type="ORF">QPX45_04765</name>
</gene>